<protein>
    <recommendedName>
        <fullName evidence="8">ABC transmembrane type-1 domain-containing protein</fullName>
    </recommendedName>
</protein>
<name>X1A3Y8_9ZZZZ</name>
<dbReference type="CDD" id="cd06261">
    <property type="entry name" value="TM_PBP2"/>
    <property type="match status" value="1"/>
</dbReference>
<keyword evidence="3" id="KW-1003">Cell membrane</keyword>
<dbReference type="InterPro" id="IPR000515">
    <property type="entry name" value="MetI-like"/>
</dbReference>
<feature type="transmembrane region" description="Helical" evidence="7">
    <location>
        <begin position="263"/>
        <end position="286"/>
    </location>
</feature>
<comment type="subcellular location">
    <subcellularLocation>
        <location evidence="1">Cell membrane</location>
        <topology evidence="1">Multi-pass membrane protein</topology>
    </subcellularLocation>
</comment>
<organism evidence="9">
    <name type="scientific">marine sediment metagenome</name>
    <dbReference type="NCBI Taxonomy" id="412755"/>
    <lineage>
        <taxon>unclassified sequences</taxon>
        <taxon>metagenomes</taxon>
        <taxon>ecological metagenomes</taxon>
    </lineage>
</organism>
<evidence type="ECO:0000256" key="4">
    <source>
        <dbReference type="ARBA" id="ARBA00022692"/>
    </source>
</evidence>
<feature type="transmembrane region" description="Helical" evidence="7">
    <location>
        <begin position="140"/>
        <end position="160"/>
    </location>
</feature>
<feature type="transmembrane region" description="Helical" evidence="7">
    <location>
        <begin position="105"/>
        <end position="128"/>
    </location>
</feature>
<dbReference type="GO" id="GO:0005886">
    <property type="term" value="C:plasma membrane"/>
    <property type="evidence" value="ECO:0007669"/>
    <property type="project" value="UniProtKB-SubCell"/>
</dbReference>
<dbReference type="PANTHER" id="PTHR30465">
    <property type="entry name" value="INNER MEMBRANE ABC TRANSPORTER"/>
    <property type="match status" value="1"/>
</dbReference>
<dbReference type="Gene3D" id="1.10.3720.10">
    <property type="entry name" value="MetI-like"/>
    <property type="match status" value="1"/>
</dbReference>
<feature type="domain" description="ABC transmembrane type-1" evidence="8">
    <location>
        <begin position="101"/>
        <end position="313"/>
    </location>
</feature>
<feature type="transmembrane region" description="Helical" evidence="7">
    <location>
        <begin position="292"/>
        <end position="320"/>
    </location>
</feature>
<dbReference type="AlphaFoldDB" id="X1A3Y8"/>
<keyword evidence="5 7" id="KW-1133">Transmembrane helix</keyword>
<dbReference type="EMBL" id="BART01006511">
    <property type="protein sequence ID" value="GAG64892.1"/>
    <property type="molecule type" value="Genomic_DNA"/>
</dbReference>
<dbReference type="Pfam" id="PF00528">
    <property type="entry name" value="BPD_transp_1"/>
    <property type="match status" value="1"/>
</dbReference>
<feature type="transmembrane region" description="Helical" evidence="7">
    <location>
        <begin position="9"/>
        <end position="29"/>
    </location>
</feature>
<dbReference type="GO" id="GO:0055085">
    <property type="term" value="P:transmembrane transport"/>
    <property type="evidence" value="ECO:0007669"/>
    <property type="project" value="InterPro"/>
</dbReference>
<evidence type="ECO:0000313" key="9">
    <source>
        <dbReference type="EMBL" id="GAG64892.1"/>
    </source>
</evidence>
<evidence type="ECO:0000256" key="2">
    <source>
        <dbReference type="ARBA" id="ARBA00022448"/>
    </source>
</evidence>
<accession>X1A3Y8</accession>
<keyword evidence="4 7" id="KW-0812">Transmembrane</keyword>
<sequence>MLYLITRRIAAALVTLFLISIVAFIIIQLPPGDFVDAYAGKKTQGGVIITQDELDVMRVRLGMDKPLYQQYLKWIGGVIRGDLGFSWEYHRPVKDVLGERLPLTLILAFATLAFTYMVAIPIGIYSAVRQYSIGDNIATILGYIGLATPGFLFALILMYLGQKWFGMSVGGLFSPEFEDAAWSWARFADMLSHLWVPVVVLGMAATAFQLRTMRATLLDELNKMYVTAARAGGVPEFNLLIKYPVRMALNPIVATLGWELSKIVSGAAIIGIVLSLPTIGPLYVNALLNQDMYLAGALILIYCLLVVVGTFISDVLLMILDPRIRLGGKG</sequence>
<gene>
    <name evidence="9" type="ORF">S01H4_14855</name>
</gene>
<dbReference type="PROSITE" id="PS50928">
    <property type="entry name" value="ABC_TM1"/>
    <property type="match status" value="1"/>
</dbReference>
<dbReference type="PANTHER" id="PTHR30465:SF43">
    <property type="entry name" value="OLIGOPEPTIDE ABC TRANSPORTER, PERMEASE PROTEIN"/>
    <property type="match status" value="1"/>
</dbReference>
<dbReference type="InterPro" id="IPR035906">
    <property type="entry name" value="MetI-like_sf"/>
</dbReference>
<comment type="caution">
    <text evidence="9">The sequence shown here is derived from an EMBL/GenBank/DDBJ whole genome shotgun (WGS) entry which is preliminary data.</text>
</comment>
<dbReference type="Pfam" id="PF19300">
    <property type="entry name" value="BPD_transp_1_N"/>
    <property type="match status" value="1"/>
</dbReference>
<evidence type="ECO:0000256" key="6">
    <source>
        <dbReference type="ARBA" id="ARBA00023136"/>
    </source>
</evidence>
<keyword evidence="2" id="KW-0813">Transport</keyword>
<evidence type="ECO:0000259" key="8">
    <source>
        <dbReference type="PROSITE" id="PS50928"/>
    </source>
</evidence>
<evidence type="ECO:0000256" key="1">
    <source>
        <dbReference type="ARBA" id="ARBA00004651"/>
    </source>
</evidence>
<evidence type="ECO:0000256" key="3">
    <source>
        <dbReference type="ARBA" id="ARBA00022475"/>
    </source>
</evidence>
<reference evidence="9" key="1">
    <citation type="journal article" date="2014" name="Front. Microbiol.">
        <title>High frequency of phylogenetically diverse reductive dehalogenase-homologous genes in deep subseafloor sedimentary metagenomes.</title>
        <authorList>
            <person name="Kawai M."/>
            <person name="Futagami T."/>
            <person name="Toyoda A."/>
            <person name="Takaki Y."/>
            <person name="Nishi S."/>
            <person name="Hori S."/>
            <person name="Arai W."/>
            <person name="Tsubouchi T."/>
            <person name="Morono Y."/>
            <person name="Uchiyama I."/>
            <person name="Ito T."/>
            <person name="Fujiyama A."/>
            <person name="Inagaki F."/>
            <person name="Takami H."/>
        </authorList>
    </citation>
    <scope>NUCLEOTIDE SEQUENCE</scope>
    <source>
        <strain evidence="9">Expedition CK06-06</strain>
    </source>
</reference>
<evidence type="ECO:0000256" key="7">
    <source>
        <dbReference type="SAM" id="Phobius"/>
    </source>
</evidence>
<evidence type="ECO:0000256" key="5">
    <source>
        <dbReference type="ARBA" id="ARBA00022989"/>
    </source>
</evidence>
<proteinExistence type="predicted"/>
<dbReference type="InterPro" id="IPR045621">
    <property type="entry name" value="BPD_transp_1_N"/>
</dbReference>
<keyword evidence="6 7" id="KW-0472">Membrane</keyword>
<dbReference type="SUPFAM" id="SSF161098">
    <property type="entry name" value="MetI-like"/>
    <property type="match status" value="1"/>
</dbReference>
<feature type="transmembrane region" description="Helical" evidence="7">
    <location>
        <begin position="190"/>
        <end position="208"/>
    </location>
</feature>